<gene>
    <name evidence="1" type="ORF">SAMN05421793_1199</name>
</gene>
<proteinExistence type="predicted"/>
<evidence type="ECO:0000313" key="1">
    <source>
        <dbReference type="EMBL" id="SEH66925.1"/>
    </source>
</evidence>
<dbReference type="STRING" id="420404.SAMN05421793_1199"/>
<reference evidence="2" key="1">
    <citation type="submission" date="2016-10" db="EMBL/GenBank/DDBJ databases">
        <authorList>
            <person name="Varghese N."/>
            <person name="Submissions S."/>
        </authorList>
    </citation>
    <scope>NUCLEOTIDE SEQUENCE [LARGE SCALE GENOMIC DNA]</scope>
    <source>
        <strain evidence="2">DSM 19326</strain>
    </source>
</reference>
<evidence type="ECO:0000313" key="2">
    <source>
        <dbReference type="Proteomes" id="UP000198555"/>
    </source>
</evidence>
<dbReference type="AlphaFoldDB" id="A0A1H6K663"/>
<dbReference type="Proteomes" id="UP000198555">
    <property type="component" value="Unassembled WGS sequence"/>
</dbReference>
<protein>
    <recommendedName>
        <fullName evidence="3">HTH cro/C1-type domain-containing protein</fullName>
    </recommendedName>
</protein>
<organism evidence="1 2">
    <name type="scientific">Epilithonimonas hominis</name>
    <dbReference type="NCBI Taxonomy" id="420404"/>
    <lineage>
        <taxon>Bacteria</taxon>
        <taxon>Pseudomonadati</taxon>
        <taxon>Bacteroidota</taxon>
        <taxon>Flavobacteriia</taxon>
        <taxon>Flavobacteriales</taxon>
        <taxon>Weeksellaceae</taxon>
        <taxon>Chryseobacterium group</taxon>
        <taxon>Epilithonimonas</taxon>
    </lineage>
</organism>
<keyword evidence="2" id="KW-1185">Reference proteome</keyword>
<name>A0A1H6K663_9FLAO</name>
<accession>A0A1H6K663</accession>
<dbReference type="EMBL" id="FNWX01000019">
    <property type="protein sequence ID" value="SEH66925.1"/>
    <property type="molecule type" value="Genomic_DNA"/>
</dbReference>
<evidence type="ECO:0008006" key="3">
    <source>
        <dbReference type="Google" id="ProtNLM"/>
    </source>
</evidence>
<sequence length="426" mass="50817">MSPKTPHKNEHLNFETKEELKSLVKKKFSKPLDSLKSFEELSEITKLSVQTLRRIFGKIESEKKTFTSSLSLLCNYVGYQDWETFLKSYANAKNIHVDDKVLIDSMSVFFKNGEKYNTDYFQKTSIVDTLNDYAKIIYASRENLEYFYKIYKENNWATDYILAWIPNYNLFAQDWFREILEDKIQRTKISHVKLSQTNFICFGAFLSENKSEFDKHFRNLKTLYKKSREEFGYLPYHEMRYTTVCLMNDLDDSEKIISEYLHELRNQNYSQENFQEILIFFANTLVWLQKNSSAYDILQEAKTYLTRFQKRKDKSFLHYYGMNMAFVKTTFSLVYIANSDKNISDFKITSSDFSDYADLLYHDYANIMYFAKCILSANNFEQKENLFAYLNILVSKTNYTKIFKILENLDSYYSHYFVNPFSANLD</sequence>
<dbReference type="RefSeq" id="WP_089770030.1">
    <property type="nucleotide sequence ID" value="NZ_FNWX01000019.1"/>
</dbReference>